<organism evidence="6 7">
    <name type="scientific">Russula ochroleuca</name>
    <dbReference type="NCBI Taxonomy" id="152965"/>
    <lineage>
        <taxon>Eukaryota</taxon>
        <taxon>Fungi</taxon>
        <taxon>Dikarya</taxon>
        <taxon>Basidiomycota</taxon>
        <taxon>Agaricomycotina</taxon>
        <taxon>Agaricomycetes</taxon>
        <taxon>Russulales</taxon>
        <taxon>Russulaceae</taxon>
        <taxon>Russula</taxon>
    </lineage>
</organism>
<dbReference type="EMBL" id="WHVB01000011">
    <property type="protein sequence ID" value="KAF8478460.1"/>
    <property type="molecule type" value="Genomic_DNA"/>
</dbReference>
<feature type="domain" description="FAD-binding" evidence="5">
    <location>
        <begin position="331"/>
        <end position="394"/>
    </location>
</feature>
<dbReference type="PRINTS" id="PR00420">
    <property type="entry name" value="RNGMNOXGNASE"/>
</dbReference>
<name>A0A9P5MTP8_9AGAM</name>
<evidence type="ECO:0000256" key="2">
    <source>
        <dbReference type="ARBA" id="ARBA00022630"/>
    </source>
</evidence>
<accession>A0A9P5MTP8</accession>
<feature type="domain" description="FAD-binding" evidence="5">
    <location>
        <begin position="7"/>
        <end position="188"/>
    </location>
</feature>
<sequence length="453" mass="48944">MSLPSSTTVLVVGAGPAGMASALSILLSGVKDIVIVDEVEDRKGDLTSRAFVLHAATLEALDSLGCTNSLVERGIKLNVMNYYDRSDNFLLGVDFDGLIGKTHFPFSILIPQHMTESALNQKLEDGGISVFRPYKVVGMRENSKDNRLVDVSFENGQSISARYVIGADGPRSTIRELSGIGFSDPHATPDKPEVVNTMAQMVIADITFDGEPLIQDTFYAVLSSTSFCAVAHLEHPTEGSKDAKGKTIYRLACGVPLGDGEPPSKASVEYCQQLIEKYGARSLSSDKSKNPHAIKVTDVLWSTRFRTRYAAADTFFKHFGSDDKAGSSGANVCLVGDSAHIHPPAGGQGMNLGLRDGISLGPIIAAALTAGPSPESDEMVRAHMAERRDRAVKVIGLTKYMAGTMGMSPAVQTMFAWSPVNIHTIRDWVFWILGKSRWVRETLAYEISGLKDR</sequence>
<evidence type="ECO:0000313" key="7">
    <source>
        <dbReference type="Proteomes" id="UP000759537"/>
    </source>
</evidence>
<dbReference type="GO" id="GO:0071949">
    <property type="term" value="F:FAD binding"/>
    <property type="evidence" value="ECO:0007669"/>
    <property type="project" value="InterPro"/>
</dbReference>
<proteinExistence type="predicted"/>
<dbReference type="OrthoDB" id="10016252at2759"/>
<comment type="caution">
    <text evidence="6">The sequence shown here is derived from an EMBL/GenBank/DDBJ whole genome shotgun (WGS) entry which is preliminary data.</text>
</comment>
<dbReference type="AlphaFoldDB" id="A0A9P5MTP8"/>
<dbReference type="InterPro" id="IPR050641">
    <property type="entry name" value="RIFMO-like"/>
</dbReference>
<keyword evidence="3" id="KW-0274">FAD</keyword>
<keyword evidence="2" id="KW-0285">Flavoprotein</keyword>
<dbReference type="PANTHER" id="PTHR43004">
    <property type="entry name" value="TRK SYSTEM POTASSIUM UPTAKE PROTEIN"/>
    <property type="match status" value="1"/>
</dbReference>
<protein>
    <recommendedName>
        <fullName evidence="5">FAD-binding domain-containing protein</fullName>
    </recommendedName>
</protein>
<keyword evidence="7" id="KW-1185">Reference proteome</keyword>
<reference evidence="6" key="1">
    <citation type="submission" date="2019-10" db="EMBL/GenBank/DDBJ databases">
        <authorList>
            <consortium name="DOE Joint Genome Institute"/>
            <person name="Kuo A."/>
            <person name="Miyauchi S."/>
            <person name="Kiss E."/>
            <person name="Drula E."/>
            <person name="Kohler A."/>
            <person name="Sanchez-Garcia M."/>
            <person name="Andreopoulos B."/>
            <person name="Barry K.W."/>
            <person name="Bonito G."/>
            <person name="Buee M."/>
            <person name="Carver A."/>
            <person name="Chen C."/>
            <person name="Cichocki N."/>
            <person name="Clum A."/>
            <person name="Culley D."/>
            <person name="Crous P.W."/>
            <person name="Fauchery L."/>
            <person name="Girlanda M."/>
            <person name="Hayes R."/>
            <person name="Keri Z."/>
            <person name="LaButti K."/>
            <person name="Lipzen A."/>
            <person name="Lombard V."/>
            <person name="Magnuson J."/>
            <person name="Maillard F."/>
            <person name="Morin E."/>
            <person name="Murat C."/>
            <person name="Nolan M."/>
            <person name="Ohm R."/>
            <person name="Pangilinan J."/>
            <person name="Pereira M."/>
            <person name="Perotto S."/>
            <person name="Peter M."/>
            <person name="Riley R."/>
            <person name="Sitrit Y."/>
            <person name="Stielow B."/>
            <person name="Szollosi G."/>
            <person name="Zifcakova L."/>
            <person name="Stursova M."/>
            <person name="Spatafora J.W."/>
            <person name="Tedersoo L."/>
            <person name="Vaario L.-M."/>
            <person name="Yamada A."/>
            <person name="Yan M."/>
            <person name="Wang P."/>
            <person name="Xu J."/>
            <person name="Bruns T."/>
            <person name="Baldrian P."/>
            <person name="Vilgalys R."/>
            <person name="Henrissat B."/>
            <person name="Grigoriev I.V."/>
            <person name="Hibbett D."/>
            <person name="Nagy L.G."/>
            <person name="Martin F.M."/>
        </authorList>
    </citation>
    <scope>NUCLEOTIDE SEQUENCE</scope>
    <source>
        <strain evidence="6">Prilba</strain>
    </source>
</reference>
<evidence type="ECO:0000256" key="1">
    <source>
        <dbReference type="ARBA" id="ARBA00001974"/>
    </source>
</evidence>
<evidence type="ECO:0000256" key="4">
    <source>
        <dbReference type="ARBA" id="ARBA00023002"/>
    </source>
</evidence>
<evidence type="ECO:0000313" key="6">
    <source>
        <dbReference type="EMBL" id="KAF8478460.1"/>
    </source>
</evidence>
<dbReference type="SUPFAM" id="SSF51905">
    <property type="entry name" value="FAD/NAD(P)-binding domain"/>
    <property type="match status" value="1"/>
</dbReference>
<gene>
    <name evidence="6" type="ORF">DFH94DRAFT_633615</name>
</gene>
<dbReference type="InterPro" id="IPR002938">
    <property type="entry name" value="FAD-bd"/>
</dbReference>
<evidence type="ECO:0000256" key="3">
    <source>
        <dbReference type="ARBA" id="ARBA00022827"/>
    </source>
</evidence>
<dbReference type="Proteomes" id="UP000759537">
    <property type="component" value="Unassembled WGS sequence"/>
</dbReference>
<reference evidence="6" key="2">
    <citation type="journal article" date="2020" name="Nat. Commun.">
        <title>Large-scale genome sequencing of mycorrhizal fungi provides insights into the early evolution of symbiotic traits.</title>
        <authorList>
            <person name="Miyauchi S."/>
            <person name="Kiss E."/>
            <person name="Kuo A."/>
            <person name="Drula E."/>
            <person name="Kohler A."/>
            <person name="Sanchez-Garcia M."/>
            <person name="Morin E."/>
            <person name="Andreopoulos B."/>
            <person name="Barry K.W."/>
            <person name="Bonito G."/>
            <person name="Buee M."/>
            <person name="Carver A."/>
            <person name="Chen C."/>
            <person name="Cichocki N."/>
            <person name="Clum A."/>
            <person name="Culley D."/>
            <person name="Crous P.W."/>
            <person name="Fauchery L."/>
            <person name="Girlanda M."/>
            <person name="Hayes R.D."/>
            <person name="Keri Z."/>
            <person name="LaButti K."/>
            <person name="Lipzen A."/>
            <person name="Lombard V."/>
            <person name="Magnuson J."/>
            <person name="Maillard F."/>
            <person name="Murat C."/>
            <person name="Nolan M."/>
            <person name="Ohm R.A."/>
            <person name="Pangilinan J."/>
            <person name="Pereira M.F."/>
            <person name="Perotto S."/>
            <person name="Peter M."/>
            <person name="Pfister S."/>
            <person name="Riley R."/>
            <person name="Sitrit Y."/>
            <person name="Stielow J.B."/>
            <person name="Szollosi G."/>
            <person name="Zifcakova L."/>
            <person name="Stursova M."/>
            <person name="Spatafora J.W."/>
            <person name="Tedersoo L."/>
            <person name="Vaario L.M."/>
            <person name="Yamada A."/>
            <person name="Yan M."/>
            <person name="Wang P."/>
            <person name="Xu J."/>
            <person name="Bruns T."/>
            <person name="Baldrian P."/>
            <person name="Vilgalys R."/>
            <person name="Dunand C."/>
            <person name="Henrissat B."/>
            <person name="Grigoriev I.V."/>
            <person name="Hibbett D."/>
            <person name="Nagy L.G."/>
            <person name="Martin F.M."/>
        </authorList>
    </citation>
    <scope>NUCLEOTIDE SEQUENCE</scope>
    <source>
        <strain evidence="6">Prilba</strain>
    </source>
</reference>
<keyword evidence="4" id="KW-0560">Oxidoreductase</keyword>
<dbReference type="GO" id="GO:0016709">
    <property type="term" value="F:oxidoreductase activity, acting on paired donors, with incorporation or reduction of molecular oxygen, NAD(P)H as one donor, and incorporation of one atom of oxygen"/>
    <property type="evidence" value="ECO:0007669"/>
    <property type="project" value="UniProtKB-ARBA"/>
</dbReference>
<dbReference type="Gene3D" id="3.50.50.60">
    <property type="entry name" value="FAD/NAD(P)-binding domain"/>
    <property type="match status" value="2"/>
</dbReference>
<comment type="cofactor">
    <cofactor evidence="1">
        <name>FAD</name>
        <dbReference type="ChEBI" id="CHEBI:57692"/>
    </cofactor>
</comment>
<dbReference type="PANTHER" id="PTHR43004:SF19">
    <property type="entry name" value="BINDING MONOOXYGENASE, PUTATIVE (JCVI)-RELATED"/>
    <property type="match status" value="1"/>
</dbReference>
<evidence type="ECO:0000259" key="5">
    <source>
        <dbReference type="Pfam" id="PF01494"/>
    </source>
</evidence>
<dbReference type="InterPro" id="IPR036188">
    <property type="entry name" value="FAD/NAD-bd_sf"/>
</dbReference>
<dbReference type="Pfam" id="PF01494">
    <property type="entry name" value="FAD_binding_3"/>
    <property type="match status" value="2"/>
</dbReference>